<sequence>AVNPDVDTNMDTDVAPSGAADAPTTAATTTPSTSGDAVPDGDATRAAQDDTASDDAAESAMDDSEDVGEAEQAFIPVPTKQHRANCQIETAAFGDEKTSLRTKLHRLKECLAGVANPLRTPSVRHMLQEDGSSVPFFVFEIGETAELDALLTRAIKRPDGAASWQFLALSEDQQKAELCRTIDIRSLRFDTKDHQIVAALTKY</sequence>
<protein>
    <submittedName>
        <fullName evidence="2">Uncharacterized protein</fullName>
    </submittedName>
</protein>
<keyword evidence="3" id="KW-1185">Reference proteome</keyword>
<evidence type="ECO:0000313" key="2">
    <source>
        <dbReference type="EMBL" id="KAF9938402.1"/>
    </source>
</evidence>
<evidence type="ECO:0000256" key="1">
    <source>
        <dbReference type="SAM" id="MobiDB-lite"/>
    </source>
</evidence>
<dbReference type="AlphaFoldDB" id="A0A9P6IQ28"/>
<gene>
    <name evidence="2" type="ORF">BGZ70_006552</name>
</gene>
<feature type="non-terminal residue" evidence="2">
    <location>
        <position position="1"/>
    </location>
</feature>
<proteinExistence type="predicted"/>
<comment type="caution">
    <text evidence="2">The sequence shown here is derived from an EMBL/GenBank/DDBJ whole genome shotgun (WGS) entry which is preliminary data.</text>
</comment>
<dbReference type="EMBL" id="JAAAHY010003716">
    <property type="protein sequence ID" value="KAF9938402.1"/>
    <property type="molecule type" value="Genomic_DNA"/>
</dbReference>
<feature type="non-terminal residue" evidence="2">
    <location>
        <position position="203"/>
    </location>
</feature>
<feature type="compositionally biased region" description="Low complexity" evidence="1">
    <location>
        <begin position="15"/>
        <end position="50"/>
    </location>
</feature>
<dbReference type="Proteomes" id="UP000738359">
    <property type="component" value="Unassembled WGS sequence"/>
</dbReference>
<evidence type="ECO:0000313" key="3">
    <source>
        <dbReference type="Proteomes" id="UP000738359"/>
    </source>
</evidence>
<organism evidence="2 3">
    <name type="scientific">Mortierella alpina</name>
    <name type="common">Oleaginous fungus</name>
    <name type="synonym">Mortierella renispora</name>
    <dbReference type="NCBI Taxonomy" id="64518"/>
    <lineage>
        <taxon>Eukaryota</taxon>
        <taxon>Fungi</taxon>
        <taxon>Fungi incertae sedis</taxon>
        <taxon>Mucoromycota</taxon>
        <taxon>Mortierellomycotina</taxon>
        <taxon>Mortierellomycetes</taxon>
        <taxon>Mortierellales</taxon>
        <taxon>Mortierellaceae</taxon>
        <taxon>Mortierella</taxon>
    </lineage>
</organism>
<feature type="compositionally biased region" description="Acidic residues" evidence="1">
    <location>
        <begin position="51"/>
        <end position="69"/>
    </location>
</feature>
<name>A0A9P6IQ28_MORAP</name>
<feature type="region of interest" description="Disordered" evidence="1">
    <location>
        <begin position="1"/>
        <end position="69"/>
    </location>
</feature>
<reference evidence="2" key="1">
    <citation type="journal article" date="2020" name="Fungal Divers.">
        <title>Resolving the Mortierellaceae phylogeny through synthesis of multi-gene phylogenetics and phylogenomics.</title>
        <authorList>
            <person name="Vandepol N."/>
            <person name="Liber J."/>
            <person name="Desiro A."/>
            <person name="Na H."/>
            <person name="Kennedy M."/>
            <person name="Barry K."/>
            <person name="Grigoriev I.V."/>
            <person name="Miller A.N."/>
            <person name="O'Donnell K."/>
            <person name="Stajich J.E."/>
            <person name="Bonito G."/>
        </authorList>
    </citation>
    <scope>NUCLEOTIDE SEQUENCE</scope>
    <source>
        <strain evidence="2">CK1249</strain>
    </source>
</reference>
<accession>A0A9P6IQ28</accession>